<dbReference type="CDD" id="cd02966">
    <property type="entry name" value="TlpA_like_family"/>
    <property type="match status" value="1"/>
</dbReference>
<proteinExistence type="predicted"/>
<comment type="caution">
    <text evidence="7">The sequence shown here is derived from an EMBL/GenBank/DDBJ whole genome shotgun (WGS) entry which is preliminary data.</text>
</comment>
<comment type="subcellular location">
    <subcellularLocation>
        <location evidence="1">Cell envelope</location>
    </subcellularLocation>
</comment>
<dbReference type="OrthoDB" id="1095575at2"/>
<dbReference type="Pfam" id="PF08534">
    <property type="entry name" value="Redoxin"/>
    <property type="match status" value="1"/>
</dbReference>
<keyword evidence="3" id="KW-1015">Disulfide bond</keyword>
<sequence>MLKKIIIFSLFFLVSIFNLVAQQPVQVTGLLKKERMQPVKLFKVELGKIVEIASAQPSATGKFGFTFYPDYEGLYVLGTGELDDARNNYKFYFKGGEQLSLELLDSTYRLTGNTNSKENKVLSQWYTFSEDIATKSTFFLTANTVNVTYVDFFPAMEQLASKSSSFLNGKATGNLKFDRSMHQIIKNDLAYYATNFVFTFRTKKAAKEDFNDYYRKLNINDFAKNTNVLYRYPWGIRLLSYMVELNFKLKGTLSNRTVDGLKENINFVPNDTLKGDLVSIRMQSLTKFDDYTTYLGIFGKYILTAPQKTRDMEVMSRLAVLTPGAAAFNFSYPDKDGKMVAMTELKGKVVLVDVWATWCAPCKAEIPYLKKLEEEMKGTDVLFVSISVDEAKDKEKWLKMVKDDKLGGLQLFATGWGDLAKYYKITGIPRFMVFDKDGKIVTVNSPRPSNPELRTLLEKVLAQK</sequence>
<gene>
    <name evidence="7" type="ORF">FA047_03405</name>
</gene>
<dbReference type="Gene3D" id="3.40.30.10">
    <property type="entry name" value="Glutaredoxin"/>
    <property type="match status" value="1"/>
</dbReference>
<reference evidence="7 8" key="1">
    <citation type="submission" date="2019-04" db="EMBL/GenBank/DDBJ databases">
        <title>Pedobacter sp. RP-3-15 sp. nov., isolated from Arctic soil.</title>
        <authorList>
            <person name="Dahal R.H."/>
            <person name="Kim D.-U."/>
        </authorList>
    </citation>
    <scope>NUCLEOTIDE SEQUENCE [LARGE SCALE GENOMIC DNA]</scope>
    <source>
        <strain evidence="7 8">RP-3-15</strain>
    </source>
</reference>
<dbReference type="InterPro" id="IPR050553">
    <property type="entry name" value="Thioredoxin_ResA/DsbE_sf"/>
</dbReference>
<feature type="signal peptide" evidence="5">
    <location>
        <begin position="1"/>
        <end position="21"/>
    </location>
</feature>
<evidence type="ECO:0000256" key="1">
    <source>
        <dbReference type="ARBA" id="ARBA00004196"/>
    </source>
</evidence>
<evidence type="ECO:0000259" key="6">
    <source>
        <dbReference type="PROSITE" id="PS51352"/>
    </source>
</evidence>
<evidence type="ECO:0000256" key="4">
    <source>
        <dbReference type="ARBA" id="ARBA00023284"/>
    </source>
</evidence>
<dbReference type="InterPro" id="IPR013740">
    <property type="entry name" value="Redoxin"/>
</dbReference>
<keyword evidence="5" id="KW-0732">Signal</keyword>
<keyword evidence="2" id="KW-0201">Cytochrome c-type biogenesis</keyword>
<evidence type="ECO:0000256" key="2">
    <source>
        <dbReference type="ARBA" id="ARBA00022748"/>
    </source>
</evidence>
<accession>A0A4U1CUL7</accession>
<dbReference type="EMBL" id="SWBQ01000001">
    <property type="protein sequence ID" value="TKC09729.1"/>
    <property type="molecule type" value="Genomic_DNA"/>
</dbReference>
<evidence type="ECO:0000256" key="3">
    <source>
        <dbReference type="ARBA" id="ARBA00023157"/>
    </source>
</evidence>
<feature type="chain" id="PRO_5020810135" evidence="5">
    <location>
        <begin position="22"/>
        <end position="464"/>
    </location>
</feature>
<protein>
    <submittedName>
        <fullName evidence="7">TlpA family protein disulfide reductase</fullName>
    </submittedName>
</protein>
<dbReference type="PROSITE" id="PS00194">
    <property type="entry name" value="THIOREDOXIN_1"/>
    <property type="match status" value="1"/>
</dbReference>
<keyword evidence="8" id="KW-1185">Reference proteome</keyword>
<dbReference type="PROSITE" id="PS51352">
    <property type="entry name" value="THIOREDOXIN_2"/>
    <property type="match status" value="1"/>
</dbReference>
<evidence type="ECO:0000256" key="5">
    <source>
        <dbReference type="SAM" id="SignalP"/>
    </source>
</evidence>
<feature type="domain" description="Thioredoxin" evidence="6">
    <location>
        <begin position="321"/>
        <end position="462"/>
    </location>
</feature>
<evidence type="ECO:0000313" key="7">
    <source>
        <dbReference type="EMBL" id="TKC09729.1"/>
    </source>
</evidence>
<dbReference type="InterPro" id="IPR013766">
    <property type="entry name" value="Thioredoxin_domain"/>
</dbReference>
<dbReference type="GO" id="GO:0030313">
    <property type="term" value="C:cell envelope"/>
    <property type="evidence" value="ECO:0007669"/>
    <property type="project" value="UniProtKB-SubCell"/>
</dbReference>
<dbReference type="InterPro" id="IPR036249">
    <property type="entry name" value="Thioredoxin-like_sf"/>
</dbReference>
<dbReference type="InterPro" id="IPR017937">
    <property type="entry name" value="Thioredoxin_CS"/>
</dbReference>
<dbReference type="PANTHER" id="PTHR42852:SF6">
    <property type="entry name" value="THIOL:DISULFIDE INTERCHANGE PROTEIN DSBE"/>
    <property type="match status" value="1"/>
</dbReference>
<dbReference type="GO" id="GO:0016491">
    <property type="term" value="F:oxidoreductase activity"/>
    <property type="evidence" value="ECO:0007669"/>
    <property type="project" value="InterPro"/>
</dbReference>
<organism evidence="7 8">
    <name type="scientific">Pedobacter frigoris</name>
    <dbReference type="NCBI Taxonomy" id="2571272"/>
    <lineage>
        <taxon>Bacteria</taxon>
        <taxon>Pseudomonadati</taxon>
        <taxon>Bacteroidota</taxon>
        <taxon>Sphingobacteriia</taxon>
        <taxon>Sphingobacteriales</taxon>
        <taxon>Sphingobacteriaceae</taxon>
        <taxon>Pedobacter</taxon>
    </lineage>
</organism>
<dbReference type="GO" id="GO:0017004">
    <property type="term" value="P:cytochrome complex assembly"/>
    <property type="evidence" value="ECO:0007669"/>
    <property type="project" value="UniProtKB-KW"/>
</dbReference>
<name>A0A4U1CUL7_9SPHI</name>
<evidence type="ECO:0000313" key="8">
    <source>
        <dbReference type="Proteomes" id="UP000307244"/>
    </source>
</evidence>
<dbReference type="PANTHER" id="PTHR42852">
    <property type="entry name" value="THIOL:DISULFIDE INTERCHANGE PROTEIN DSBE"/>
    <property type="match status" value="1"/>
</dbReference>
<dbReference type="SUPFAM" id="SSF52833">
    <property type="entry name" value="Thioredoxin-like"/>
    <property type="match status" value="1"/>
</dbReference>
<dbReference type="Proteomes" id="UP000307244">
    <property type="component" value="Unassembled WGS sequence"/>
</dbReference>
<dbReference type="AlphaFoldDB" id="A0A4U1CUL7"/>
<keyword evidence="4" id="KW-0676">Redox-active center</keyword>